<gene>
    <name evidence="1" type="ORF">NG821_10250</name>
</gene>
<comment type="caution">
    <text evidence="1">The sequence shown here is derived from an EMBL/GenBank/DDBJ whole genome shotgun (WGS) entry which is preliminary data.</text>
</comment>
<dbReference type="Proteomes" id="UP001204015">
    <property type="component" value="Unassembled WGS sequence"/>
</dbReference>
<keyword evidence="2" id="KW-1185">Reference proteome</keyword>
<accession>A0ABT1BYQ3</accession>
<name>A0ABT1BYQ3_9BACT</name>
<protein>
    <submittedName>
        <fullName evidence="1">Uncharacterized protein</fullName>
    </submittedName>
</protein>
<proteinExistence type="predicted"/>
<dbReference type="EMBL" id="JAMXLY010000043">
    <property type="protein sequence ID" value="MCO6026216.1"/>
    <property type="molecule type" value="Genomic_DNA"/>
</dbReference>
<evidence type="ECO:0000313" key="2">
    <source>
        <dbReference type="Proteomes" id="UP001204015"/>
    </source>
</evidence>
<reference evidence="1 2" key="1">
    <citation type="submission" date="2022-06" db="EMBL/GenBank/DDBJ databases">
        <title>A taxonomic note on the genus Prevotella: Description of four novel genera and emended description of the genera Hallella and Xylanibacter.</title>
        <authorList>
            <person name="Hitch T.C.A."/>
        </authorList>
    </citation>
    <scope>NUCLEOTIDE SEQUENCE [LARGE SCALE GENOMIC DNA]</scope>
    <source>
        <strain evidence="1 2">DSM 100619</strain>
    </source>
</reference>
<organism evidence="1 2">
    <name type="scientific">Segatella cerevisiae</name>
    <dbReference type="NCBI Taxonomy" id="2053716"/>
    <lineage>
        <taxon>Bacteria</taxon>
        <taxon>Pseudomonadati</taxon>
        <taxon>Bacteroidota</taxon>
        <taxon>Bacteroidia</taxon>
        <taxon>Bacteroidales</taxon>
        <taxon>Prevotellaceae</taxon>
        <taxon>Segatella</taxon>
    </lineage>
</organism>
<sequence length="47" mass="5205">MVTNEEKKSLEYGELEDRLEMAQLACAENSRCFIGRGGGGEVNPPQF</sequence>
<dbReference type="RefSeq" id="WP_252761569.1">
    <property type="nucleotide sequence ID" value="NZ_JAMXLY010000043.1"/>
</dbReference>
<evidence type="ECO:0000313" key="1">
    <source>
        <dbReference type="EMBL" id="MCO6026216.1"/>
    </source>
</evidence>